<dbReference type="EMBL" id="VUMU01000015">
    <property type="protein sequence ID" value="MST58802.1"/>
    <property type="molecule type" value="Genomic_DNA"/>
</dbReference>
<dbReference type="Gene3D" id="3.30.930.30">
    <property type="match status" value="1"/>
</dbReference>
<dbReference type="NCBIfam" id="NF041496">
    <property type="entry name" value="MobQ"/>
    <property type="match status" value="1"/>
</dbReference>
<sequence>MPTKSASATRYVVGKERTVKNGTISSRASIVQRSKGQSAVEQSAYISRTSLYSDYYGMTYNRTAKEDLVGAGVLLPEHAPPEFADRAVLWNSVEKNEKAKNAQLARSLKYSLPNEWDEATARQVMERFIKEQFVDKGMCADYGIHRSYNDKGQPNLHIHILLTLRPLNEDGTWGAKSRKEYVLDADGNRIPNASGKGYKSRKVNVIDWNEKGKAKEWRNAIAEVINATNEKAGIAERVDPRSYKDRGIPLIPTIHLGERASALERKGIRTERGNINRTIEKYNAMIMKIYGFISELKEELKKGVFRFVFERKNRTEKDGNQSINPSVPKQKPEVQTALEMLQKQRSEMVVRPIFPYVQRFKDKRLLGNVELLAKLLDTNHLETWEDVRAFEEKQTEVLENCRAELSELSVRYEKWTQAVSDYDDYKQYQPVMKEYQALNGLRKNSFKKKHETELENYAIYRDRVKAVMPENMKISKPYIDKQLAEVLVQQEQIQRNSSRVATDLARLSVFKGNLREMEAQQRADEQAREQNRDKKHENTI</sequence>
<dbReference type="Pfam" id="PF03389">
    <property type="entry name" value="MobA_MobL"/>
    <property type="match status" value="1"/>
</dbReference>
<gene>
    <name evidence="5" type="ORF">FYJ59_11245</name>
</gene>
<proteinExistence type="inferred from homology"/>
<comment type="similarity">
    <text evidence="1">Belongs to the MobA/MobL family.</text>
</comment>
<evidence type="ECO:0000256" key="2">
    <source>
        <dbReference type="ARBA" id="ARBA00022971"/>
    </source>
</evidence>
<organism evidence="5 6">
    <name type="scientific">Waltera intestinalis</name>
    <dbReference type="NCBI Taxonomy" id="2606635"/>
    <lineage>
        <taxon>Bacteria</taxon>
        <taxon>Bacillati</taxon>
        <taxon>Bacillota</taxon>
        <taxon>Clostridia</taxon>
        <taxon>Lachnospirales</taxon>
        <taxon>Lachnospiraceae</taxon>
        <taxon>Waltera</taxon>
    </lineage>
</organism>
<feature type="region of interest" description="Disordered" evidence="3">
    <location>
        <begin position="518"/>
        <end position="540"/>
    </location>
</feature>
<dbReference type="InterPro" id="IPR005053">
    <property type="entry name" value="MobA_MobL"/>
</dbReference>
<accession>A0A6L5YMA2</accession>
<evidence type="ECO:0000256" key="3">
    <source>
        <dbReference type="SAM" id="MobiDB-lite"/>
    </source>
</evidence>
<evidence type="ECO:0000313" key="6">
    <source>
        <dbReference type="Proteomes" id="UP000476055"/>
    </source>
</evidence>
<dbReference type="AlphaFoldDB" id="A0A6L5YMA2"/>
<comment type="caution">
    <text evidence="5">The sequence shown here is derived from an EMBL/GenBank/DDBJ whole genome shotgun (WGS) entry which is preliminary data.</text>
</comment>
<evidence type="ECO:0000259" key="4">
    <source>
        <dbReference type="Pfam" id="PF03389"/>
    </source>
</evidence>
<dbReference type="Proteomes" id="UP000476055">
    <property type="component" value="Unassembled WGS sequence"/>
</dbReference>
<keyword evidence="2" id="KW-0184">Conjugation</keyword>
<name>A0A6L5YMA2_9FIRM</name>
<protein>
    <submittedName>
        <fullName evidence="5">MobA/MobL family protein</fullName>
    </submittedName>
</protein>
<evidence type="ECO:0000256" key="1">
    <source>
        <dbReference type="ARBA" id="ARBA00010873"/>
    </source>
</evidence>
<evidence type="ECO:0000313" key="5">
    <source>
        <dbReference type="EMBL" id="MST58802.1"/>
    </source>
</evidence>
<feature type="domain" description="MobA/MobL protein" evidence="4">
    <location>
        <begin position="37"/>
        <end position="266"/>
    </location>
</feature>
<keyword evidence="6" id="KW-1185">Reference proteome</keyword>
<reference evidence="5 6" key="1">
    <citation type="submission" date="2019-08" db="EMBL/GenBank/DDBJ databases">
        <title>In-depth cultivation of the pig gut microbiome towards novel bacterial diversity and tailored functional studies.</title>
        <authorList>
            <person name="Wylensek D."/>
            <person name="Hitch T.C.A."/>
            <person name="Clavel T."/>
        </authorList>
    </citation>
    <scope>NUCLEOTIDE SEQUENCE [LARGE SCALE GENOMIC DNA]</scope>
    <source>
        <strain evidence="5 6">WCA3-601-WT-6H</strain>
    </source>
</reference>